<evidence type="ECO:0000256" key="6">
    <source>
        <dbReference type="ARBA" id="ARBA00022839"/>
    </source>
</evidence>
<evidence type="ECO:0000256" key="2">
    <source>
        <dbReference type="ARBA" id="ARBA00011322"/>
    </source>
</evidence>
<dbReference type="InterPro" id="IPR050535">
    <property type="entry name" value="DNA_Repair-Maintenance_Comp"/>
</dbReference>
<proteinExistence type="inferred from homology"/>
<keyword evidence="6 7" id="KW-0269">Exonuclease</keyword>
<evidence type="ECO:0000256" key="7">
    <source>
        <dbReference type="RuleBase" id="RU363069"/>
    </source>
</evidence>
<keyword evidence="7" id="KW-0235">DNA replication</keyword>
<dbReference type="PANTHER" id="PTHR30337">
    <property type="entry name" value="COMPONENT OF ATP-DEPENDENT DSDNA EXONUCLEASE"/>
    <property type="match status" value="1"/>
</dbReference>
<evidence type="ECO:0000313" key="11">
    <source>
        <dbReference type="Proteomes" id="UP000035860"/>
    </source>
</evidence>
<comment type="caution">
    <text evidence="10">The sequence shown here is derived from an EMBL/GenBank/DDBJ whole genome shotgun (WGS) entry which is preliminary data.</text>
</comment>
<dbReference type="InterPro" id="IPR004593">
    <property type="entry name" value="SbcD"/>
</dbReference>
<dbReference type="Gene3D" id="3.30.160.720">
    <property type="match status" value="1"/>
</dbReference>
<reference evidence="10 11" key="1">
    <citation type="journal article" date="2014" name="Genome Announc.">
        <title>Draft Genome Sequence of Moraxella bovoculi Strain 237T (ATCC BAA-1259T) Isolated from a Calf with Infectious Bovine Keratoconjunctivitis.</title>
        <authorList>
            <person name="Calcutt M.J."/>
            <person name="Foecking M.F."/>
            <person name="Martin N.T."/>
            <person name="Mhlanga-Mutangadura T."/>
            <person name="Reilly T.J."/>
        </authorList>
    </citation>
    <scope>NUCLEOTIDE SEQUENCE [LARGE SCALE GENOMIC DNA]</scope>
    <source>
        <strain evidence="10 11">237</strain>
    </source>
</reference>
<dbReference type="Gene3D" id="3.60.21.10">
    <property type="match status" value="1"/>
</dbReference>
<dbReference type="SUPFAM" id="SSF56300">
    <property type="entry name" value="Metallo-dependent phosphatases"/>
    <property type="match status" value="1"/>
</dbReference>
<dbReference type="AlphaFoldDB" id="A0A066UNQ9"/>
<dbReference type="Pfam" id="PF00149">
    <property type="entry name" value="Metallophos"/>
    <property type="match status" value="1"/>
</dbReference>
<comment type="subunit">
    <text evidence="2 7">Heterodimer of SbcC and SbcD.</text>
</comment>
<protein>
    <recommendedName>
        <fullName evidence="3 7">Nuclease SbcCD subunit D</fullName>
    </recommendedName>
</protein>
<keyword evidence="7" id="KW-0233">DNA recombination</keyword>
<evidence type="ECO:0000256" key="3">
    <source>
        <dbReference type="ARBA" id="ARBA00013365"/>
    </source>
</evidence>
<name>A0A066UNQ9_9GAMM</name>
<dbReference type="PANTHER" id="PTHR30337:SF0">
    <property type="entry name" value="NUCLEASE SBCCD SUBUNIT D"/>
    <property type="match status" value="1"/>
</dbReference>
<evidence type="ECO:0000259" key="9">
    <source>
        <dbReference type="Pfam" id="PF12320"/>
    </source>
</evidence>
<accession>A0A066UNQ9</accession>
<dbReference type="InterPro" id="IPR041796">
    <property type="entry name" value="Mre11_N"/>
</dbReference>
<dbReference type="InterPro" id="IPR004843">
    <property type="entry name" value="Calcineurin-like_PHP"/>
</dbReference>
<organism evidence="10 11">
    <name type="scientific">Moraxella bovoculi 237</name>
    <dbReference type="NCBI Taxonomy" id="743974"/>
    <lineage>
        <taxon>Bacteria</taxon>
        <taxon>Pseudomonadati</taxon>
        <taxon>Pseudomonadota</taxon>
        <taxon>Gammaproteobacteria</taxon>
        <taxon>Moraxellales</taxon>
        <taxon>Moraxellaceae</taxon>
        <taxon>Moraxella</taxon>
    </lineage>
</organism>
<dbReference type="OrthoDB" id="9773856at2"/>
<keyword evidence="7" id="KW-0255">Endonuclease</keyword>
<feature type="domain" description="Calcineurin-like phosphoesterase" evidence="8">
    <location>
        <begin position="13"/>
        <end position="252"/>
    </location>
</feature>
<dbReference type="NCBIfam" id="TIGR00619">
    <property type="entry name" value="sbcd"/>
    <property type="match status" value="1"/>
</dbReference>
<dbReference type="InterPro" id="IPR026843">
    <property type="entry name" value="SbcD_C"/>
</dbReference>
<comment type="function">
    <text evidence="7">SbcCD cleaves DNA hairpin structures. These structures can inhibit DNA replication and are intermediates in certain DNA recombination reactions. The complex acts as a 3'-&gt;5' double strand exonuclease that can open hairpins. It also has a 5' single-strand endonuclease activity.</text>
</comment>
<sequence length="427" mass="47918">MTTSNTIPKKSTLRILHTSDWHLGKRLYQEQRYDEFAQFLDWLIDVLNEHEVDVLIVAGDIFDTMTPSNKAQELYYKFLGSTAESACRHVIITAGNHDSPTFLDAPKTILRALNIQVIGIASDDISDELLILHKGDTPEAIILAVPYLRDKDVRASKSFDDITTKECDTIQGITNHYQTLSEQAKQTQADILNKFNKKIPIIATGHLFAAGASVSSKDDGMRDLYVGTLGQISANTFDECIDYVALGHIHAPQKVAGYDHIRYCGSPIAMGFGEAGKAKQVLLVDFDDANTKPSITALPVPVFQKLARINGDWDQITKELSKLIEYGQSIWVEIIYTGNEIRPTLVQDIRSLLEYSLVTALNIQNKTLYQQSLSLHHRTIDLKQLTEMQVFETLLNQNDIEDAEQQALRQAYQTLLTDLHDTDHSAE</sequence>
<evidence type="ECO:0000256" key="4">
    <source>
        <dbReference type="ARBA" id="ARBA00022722"/>
    </source>
</evidence>
<dbReference type="RefSeq" id="WP_052585215.1">
    <property type="nucleotide sequence ID" value="NZ_AOMT01000005.1"/>
</dbReference>
<dbReference type="GO" id="GO:0006260">
    <property type="term" value="P:DNA replication"/>
    <property type="evidence" value="ECO:0007669"/>
    <property type="project" value="UniProtKB-KW"/>
</dbReference>
<dbReference type="GO" id="GO:0008408">
    <property type="term" value="F:3'-5' exonuclease activity"/>
    <property type="evidence" value="ECO:0007669"/>
    <property type="project" value="InterPro"/>
</dbReference>
<evidence type="ECO:0000259" key="8">
    <source>
        <dbReference type="Pfam" id="PF00149"/>
    </source>
</evidence>
<dbReference type="Proteomes" id="UP000035860">
    <property type="component" value="Unassembled WGS sequence"/>
</dbReference>
<dbReference type="eggNOG" id="COG0420">
    <property type="taxonomic scope" value="Bacteria"/>
</dbReference>
<dbReference type="CDD" id="cd00840">
    <property type="entry name" value="MPP_Mre11_N"/>
    <property type="match status" value="1"/>
</dbReference>
<feature type="domain" description="Nuclease SbcCD subunit D C-terminal" evidence="9">
    <location>
        <begin position="302"/>
        <end position="397"/>
    </location>
</feature>
<gene>
    <name evidence="7" type="primary">sbcD</name>
    <name evidence="10" type="ORF">MBO_01245</name>
</gene>
<dbReference type="InterPro" id="IPR029052">
    <property type="entry name" value="Metallo-depent_PP-like"/>
</dbReference>
<keyword evidence="11" id="KW-1185">Reference proteome</keyword>
<keyword evidence="4 7" id="KW-0540">Nuclease</keyword>
<evidence type="ECO:0000256" key="1">
    <source>
        <dbReference type="ARBA" id="ARBA00010555"/>
    </source>
</evidence>
<keyword evidence="5 7" id="KW-0378">Hydrolase</keyword>
<dbReference type="EMBL" id="AOMT01000005">
    <property type="protein sequence ID" value="KDN25779.1"/>
    <property type="molecule type" value="Genomic_DNA"/>
</dbReference>
<dbReference type="Pfam" id="PF12320">
    <property type="entry name" value="SbcD_C"/>
    <property type="match status" value="1"/>
</dbReference>
<dbReference type="GO" id="GO:0006310">
    <property type="term" value="P:DNA recombination"/>
    <property type="evidence" value="ECO:0007669"/>
    <property type="project" value="UniProtKB-KW"/>
</dbReference>
<comment type="similarity">
    <text evidence="1 7">Belongs to the SbcD family.</text>
</comment>
<evidence type="ECO:0000256" key="5">
    <source>
        <dbReference type="ARBA" id="ARBA00022801"/>
    </source>
</evidence>
<dbReference type="GO" id="GO:0004519">
    <property type="term" value="F:endonuclease activity"/>
    <property type="evidence" value="ECO:0007669"/>
    <property type="project" value="UniProtKB-KW"/>
</dbReference>
<evidence type="ECO:0000313" key="10">
    <source>
        <dbReference type="EMBL" id="KDN25779.1"/>
    </source>
</evidence>